<dbReference type="Pfam" id="PF02350">
    <property type="entry name" value="Epimerase_2"/>
    <property type="match status" value="1"/>
</dbReference>
<evidence type="ECO:0000256" key="1">
    <source>
        <dbReference type="RuleBase" id="RU003513"/>
    </source>
</evidence>
<dbReference type="EMBL" id="KT982360">
    <property type="protein sequence ID" value="AOR51119.1"/>
    <property type="molecule type" value="Genomic_DNA"/>
</dbReference>
<dbReference type="CDD" id="cd03786">
    <property type="entry name" value="GTB_UDP-GlcNAc_2-Epimerase"/>
    <property type="match status" value="1"/>
</dbReference>
<organism evidence="3">
    <name type="scientific">uncultured bacterium pAW1</name>
    <dbReference type="NCBI Taxonomy" id="1781155"/>
    <lineage>
        <taxon>Bacteria</taxon>
        <taxon>environmental samples</taxon>
    </lineage>
</organism>
<accession>A0A1C9U4Q1</accession>
<dbReference type="GO" id="GO:0016853">
    <property type="term" value="F:isomerase activity"/>
    <property type="evidence" value="ECO:0007669"/>
    <property type="project" value="UniProtKB-KW"/>
</dbReference>
<dbReference type="PANTHER" id="PTHR43174">
    <property type="entry name" value="UDP-N-ACETYLGLUCOSAMINE 2-EPIMERASE"/>
    <property type="match status" value="1"/>
</dbReference>
<keyword evidence="1" id="KW-0413">Isomerase</keyword>
<dbReference type="NCBIfam" id="TIGR00236">
    <property type="entry name" value="wecB"/>
    <property type="match status" value="1"/>
</dbReference>
<dbReference type="Gene3D" id="3.40.50.2000">
    <property type="entry name" value="Glycogen Phosphorylase B"/>
    <property type="match status" value="2"/>
</dbReference>
<comment type="similarity">
    <text evidence="1">Belongs to the UDP-N-acetylglucosamine 2-epimerase family.</text>
</comment>
<dbReference type="AlphaFoldDB" id="A0A1C9U4Q1"/>
<feature type="domain" description="UDP-N-acetylglucosamine 2-epimerase" evidence="2">
    <location>
        <begin position="22"/>
        <end position="353"/>
    </location>
</feature>
<name>A0A1C9U4Q1_9BACT</name>
<evidence type="ECO:0000313" key="3">
    <source>
        <dbReference type="EMBL" id="AOR51119.1"/>
    </source>
</evidence>
<sequence>MKIVTVVGARPQFVKAAMVSRALQQFHDIHEVLVHTGQHFDRDMSDIFFHELDLPEPDHHLDVHSLSHAVMTAEMLTRLETVLHQEKPDVVLVYGDTNSTLAGALTAAKLWIPVAHVEAGLRSFNMAMPEEINRVVTDRLATHLFCPTATAVANLKREGMDHFGATVLNVGDVMFDAAMLYTPKARERSDILSRLSLEEFALCTIHRAENTNDPARLRGIIAALETIHHDLPVLLPLHPRTRKIMLEAGIDTHIRLIDPVSYLDMLCLLQECTLVLTDSGGLQKEAFFYKKSCVTLRLETEWTELVDAGVNFLAGHDTAQIVATFHRAGESEPNFDIHPYGDGHAAEKIATALRT</sequence>
<dbReference type="SUPFAM" id="SSF53756">
    <property type="entry name" value="UDP-Glycosyltransferase/glycogen phosphorylase"/>
    <property type="match status" value="1"/>
</dbReference>
<reference evidence="3" key="1">
    <citation type="journal article" date="2016" name="Sci. Rep.">
        <title>Triclosan Resistome from Metagenome Reveals Diverse Enoyl Acyl Carrier Protein Reductases and Selective Enrichment of Triclosan Resistance Genes.</title>
        <authorList>
            <person name="Khan R."/>
            <person name="Kong H.G."/>
            <person name="Jung Y.H."/>
            <person name="Choi J."/>
            <person name="Baek K.Y."/>
            <person name="Hwang E.C."/>
            <person name="Lee S.W."/>
        </authorList>
    </citation>
    <scope>NUCLEOTIDE SEQUENCE</scope>
</reference>
<dbReference type="PANTHER" id="PTHR43174:SF1">
    <property type="entry name" value="UDP-N-ACETYLGLUCOSAMINE 2-EPIMERASE"/>
    <property type="match status" value="1"/>
</dbReference>
<proteinExistence type="inferred from homology"/>
<dbReference type="InterPro" id="IPR029767">
    <property type="entry name" value="WecB-like"/>
</dbReference>
<protein>
    <submittedName>
        <fullName evidence="3">UDP-N-acetylglucosamine 2-epimerase</fullName>
    </submittedName>
</protein>
<evidence type="ECO:0000259" key="2">
    <source>
        <dbReference type="Pfam" id="PF02350"/>
    </source>
</evidence>
<dbReference type="InterPro" id="IPR003331">
    <property type="entry name" value="UDP_GlcNAc_Epimerase_2_dom"/>
</dbReference>